<evidence type="ECO:0000256" key="7">
    <source>
        <dbReference type="ARBA" id="ARBA00023015"/>
    </source>
</evidence>
<dbReference type="Proteomes" id="UP000216797">
    <property type="component" value="Unassembled WGS sequence"/>
</dbReference>
<name>A0A1L8RAB4_9ENTE</name>
<dbReference type="InterPro" id="IPR038157">
    <property type="entry name" value="FeoA_core_dom"/>
</dbReference>
<dbReference type="RefSeq" id="WP_071863639.1">
    <property type="nucleotide sequence ID" value="NZ_JBHLVQ010000015.1"/>
</dbReference>
<evidence type="ECO:0000256" key="8">
    <source>
        <dbReference type="ARBA" id="ARBA00023125"/>
    </source>
</evidence>
<dbReference type="Gene3D" id="1.10.10.10">
    <property type="entry name" value="Winged helix-like DNA-binding domain superfamily/Winged helix DNA-binding domain"/>
    <property type="match status" value="1"/>
</dbReference>
<dbReference type="InterPro" id="IPR036388">
    <property type="entry name" value="WH-like_DNA-bd_sf"/>
</dbReference>
<keyword evidence="9" id="KW-0010">Activator</keyword>
<dbReference type="GO" id="GO:0005737">
    <property type="term" value="C:cytoplasm"/>
    <property type="evidence" value="ECO:0007669"/>
    <property type="project" value="UniProtKB-SubCell"/>
</dbReference>
<evidence type="ECO:0000256" key="1">
    <source>
        <dbReference type="ARBA" id="ARBA00004496"/>
    </source>
</evidence>
<evidence type="ECO:0000256" key="2">
    <source>
        <dbReference type="ARBA" id="ARBA00007871"/>
    </source>
</evidence>
<dbReference type="InterPro" id="IPR022689">
    <property type="entry name" value="Iron_dep_repressor"/>
</dbReference>
<evidence type="ECO:0000256" key="3">
    <source>
        <dbReference type="ARBA" id="ARBA00011738"/>
    </source>
</evidence>
<comment type="subunit">
    <text evidence="3">Homodimer.</text>
</comment>
<keyword evidence="11" id="KW-0464">Manganese</keyword>
<dbReference type="Pfam" id="PF02742">
    <property type="entry name" value="Fe_dep_repr_C"/>
    <property type="match status" value="1"/>
</dbReference>
<dbReference type="GO" id="GO:0046983">
    <property type="term" value="F:protein dimerization activity"/>
    <property type="evidence" value="ECO:0007669"/>
    <property type="project" value="InterPro"/>
</dbReference>
<keyword evidence="4" id="KW-0963">Cytoplasm</keyword>
<evidence type="ECO:0000256" key="10">
    <source>
        <dbReference type="ARBA" id="ARBA00023163"/>
    </source>
</evidence>
<dbReference type="EMBL" id="JXKG01000001">
    <property type="protein sequence ID" value="OJG16683.1"/>
    <property type="molecule type" value="Genomic_DNA"/>
</dbReference>
<evidence type="ECO:0000256" key="12">
    <source>
        <dbReference type="ARBA" id="ARBA00032593"/>
    </source>
</evidence>
<reference evidence="15 17" key="2">
    <citation type="submission" date="2015-08" db="EMBL/GenBank/DDBJ databases">
        <title>Enterococcus genome sequence.</title>
        <authorList>
            <person name="Acedo J.Z."/>
            <person name="Vederas J.C."/>
        </authorList>
    </citation>
    <scope>NUCLEOTIDE SEQUENCE [LARGE SCALE GENOMIC DNA]</scope>
    <source>
        <strain evidence="15 17">49</strain>
    </source>
</reference>
<dbReference type="STRING" id="317010.RU96_GL000150"/>
<evidence type="ECO:0000256" key="9">
    <source>
        <dbReference type="ARBA" id="ARBA00023159"/>
    </source>
</evidence>
<evidence type="ECO:0000256" key="5">
    <source>
        <dbReference type="ARBA" id="ARBA00022491"/>
    </source>
</evidence>
<keyword evidence="5" id="KW-0678">Repressor</keyword>
<proteinExistence type="inferred from homology"/>
<keyword evidence="8" id="KW-0238">DNA-binding</keyword>
<dbReference type="InterPro" id="IPR036421">
    <property type="entry name" value="Fe_dep_repressor_sf"/>
</dbReference>
<keyword evidence="7" id="KW-0805">Transcription regulation</keyword>
<dbReference type="SMART" id="SM00899">
    <property type="entry name" value="FeoA"/>
    <property type="match status" value="1"/>
</dbReference>
<comment type="subcellular location">
    <subcellularLocation>
        <location evidence="1">Cytoplasm</location>
    </subcellularLocation>
</comment>
<comment type="similarity">
    <text evidence="2">Belongs to the DtxR/MntR family.</text>
</comment>
<dbReference type="PANTHER" id="PTHR33238">
    <property type="entry name" value="IRON (METAL) DEPENDENT REPRESSOR, DTXR FAMILY"/>
    <property type="match status" value="1"/>
</dbReference>
<dbReference type="Proteomes" id="UP000182835">
    <property type="component" value="Unassembled WGS sequence"/>
</dbReference>
<dbReference type="InterPro" id="IPR036390">
    <property type="entry name" value="WH_DNA-bd_sf"/>
</dbReference>
<evidence type="ECO:0000259" key="13">
    <source>
        <dbReference type="PROSITE" id="PS50944"/>
    </source>
</evidence>
<evidence type="ECO:0000256" key="6">
    <source>
        <dbReference type="ARBA" id="ARBA00023004"/>
    </source>
</evidence>
<dbReference type="GO" id="GO:0003677">
    <property type="term" value="F:DNA binding"/>
    <property type="evidence" value="ECO:0007669"/>
    <property type="project" value="UniProtKB-KW"/>
</dbReference>
<evidence type="ECO:0000313" key="17">
    <source>
        <dbReference type="Proteomes" id="UP000216797"/>
    </source>
</evidence>
<dbReference type="SUPFAM" id="SSF46785">
    <property type="entry name" value="Winged helix' DNA-binding domain"/>
    <property type="match status" value="1"/>
</dbReference>
<evidence type="ECO:0000313" key="16">
    <source>
        <dbReference type="Proteomes" id="UP000182835"/>
    </source>
</evidence>
<dbReference type="EMBL" id="LHUG01000013">
    <property type="protein sequence ID" value="PAA99921.1"/>
    <property type="molecule type" value="Genomic_DNA"/>
</dbReference>
<dbReference type="PANTHER" id="PTHR33238:SF11">
    <property type="entry name" value="TRANSCRIPTIONAL REGULATOR MNTR"/>
    <property type="match status" value="1"/>
</dbReference>
<keyword evidence="6" id="KW-0408">Iron</keyword>
<dbReference type="InterPro" id="IPR007167">
    <property type="entry name" value="Fe-transptr_FeoA-like"/>
</dbReference>
<sequence length="215" mass="24413">MTPNREDYLKLILELGGDEEKISNKQIVAGLSVSPASVSEMLSKLVKEGLVEHTAYQGVQLTETGKKRASDLVRKHRLWEVFLVEHLHYSWNEVHDDAEVLEHVTSHKLAKRLDDYLNHPPYCPHGGQIPAENSLVTEKKRQTLTDFPIGTKVKIARVLDERELLDYLVSIDLVIHEEYIITDIAPYEGPITISNEQKTMAVSYKAANTIFVDKL</sequence>
<dbReference type="OrthoDB" id="9791355at2"/>
<evidence type="ECO:0000256" key="4">
    <source>
        <dbReference type="ARBA" id="ARBA00022490"/>
    </source>
</evidence>
<feature type="domain" description="HTH dtxR-type" evidence="13">
    <location>
        <begin position="1"/>
        <end position="62"/>
    </location>
</feature>
<dbReference type="Gene3D" id="2.30.30.90">
    <property type="match status" value="1"/>
</dbReference>
<dbReference type="Pfam" id="PF01325">
    <property type="entry name" value="Fe_dep_repress"/>
    <property type="match status" value="1"/>
</dbReference>
<gene>
    <name evidence="15" type="ORF">AKL21_11460</name>
    <name evidence="14" type="ORF">RU96_GL000150</name>
</gene>
<comment type="caution">
    <text evidence="14">The sequence shown here is derived from an EMBL/GenBank/DDBJ whole genome shotgun (WGS) entry which is preliminary data.</text>
</comment>
<dbReference type="InterPro" id="IPR001367">
    <property type="entry name" value="Fe_dep_repressor"/>
</dbReference>
<organism evidence="14 16">
    <name type="scientific">Enterococcus canintestini</name>
    <dbReference type="NCBI Taxonomy" id="317010"/>
    <lineage>
        <taxon>Bacteria</taxon>
        <taxon>Bacillati</taxon>
        <taxon>Bacillota</taxon>
        <taxon>Bacilli</taxon>
        <taxon>Lactobacillales</taxon>
        <taxon>Enterococcaceae</taxon>
        <taxon>Enterococcus</taxon>
    </lineage>
</organism>
<dbReference type="InterPro" id="IPR008988">
    <property type="entry name" value="Transcriptional_repressor_C"/>
</dbReference>
<dbReference type="AlphaFoldDB" id="A0A1L8RAB4"/>
<dbReference type="Gene3D" id="1.10.60.10">
    <property type="entry name" value="Iron dependent repressor, metal binding and dimerisation domain"/>
    <property type="match status" value="1"/>
</dbReference>
<evidence type="ECO:0000313" key="15">
    <source>
        <dbReference type="EMBL" id="PAA99921.1"/>
    </source>
</evidence>
<dbReference type="SUPFAM" id="SSF50037">
    <property type="entry name" value="C-terminal domain of transcriptional repressors"/>
    <property type="match status" value="1"/>
</dbReference>
<dbReference type="InterPro" id="IPR022687">
    <property type="entry name" value="HTH_DTXR"/>
</dbReference>
<reference evidence="14 16" key="1">
    <citation type="submission" date="2014-12" db="EMBL/GenBank/DDBJ databases">
        <title>Draft genome sequences of 29 type strains of Enterococci.</title>
        <authorList>
            <person name="Zhong Z."/>
            <person name="Sun Z."/>
            <person name="Liu W."/>
            <person name="Zhang W."/>
            <person name="Zhang H."/>
        </authorList>
    </citation>
    <scope>NUCLEOTIDE SEQUENCE [LARGE SCALE GENOMIC DNA]</scope>
    <source>
        <strain evidence="14 16">DSM 21207</strain>
    </source>
</reference>
<dbReference type="GO" id="GO:0003700">
    <property type="term" value="F:DNA-binding transcription factor activity"/>
    <property type="evidence" value="ECO:0007669"/>
    <property type="project" value="InterPro"/>
</dbReference>
<keyword evidence="17" id="KW-1185">Reference proteome</keyword>
<dbReference type="InterPro" id="IPR050536">
    <property type="entry name" value="DtxR_MntR_Metal-Reg"/>
</dbReference>
<dbReference type="SUPFAM" id="SSF47979">
    <property type="entry name" value="Iron-dependent repressor protein, dimerization domain"/>
    <property type="match status" value="1"/>
</dbReference>
<evidence type="ECO:0000256" key="11">
    <source>
        <dbReference type="ARBA" id="ARBA00023211"/>
    </source>
</evidence>
<dbReference type="GO" id="GO:0046914">
    <property type="term" value="F:transition metal ion binding"/>
    <property type="evidence" value="ECO:0007669"/>
    <property type="project" value="InterPro"/>
</dbReference>
<evidence type="ECO:0000313" key="14">
    <source>
        <dbReference type="EMBL" id="OJG16683.1"/>
    </source>
</evidence>
<accession>A0A1L8RAB4</accession>
<dbReference type="Pfam" id="PF04023">
    <property type="entry name" value="FeoA"/>
    <property type="match status" value="1"/>
</dbReference>
<dbReference type="SMART" id="SM00529">
    <property type="entry name" value="HTH_DTXR"/>
    <property type="match status" value="1"/>
</dbReference>
<dbReference type="PROSITE" id="PS50944">
    <property type="entry name" value="HTH_DTXR"/>
    <property type="match status" value="1"/>
</dbReference>
<protein>
    <recommendedName>
        <fullName evidence="12">Manganese transport regulator</fullName>
    </recommendedName>
</protein>
<keyword evidence="10" id="KW-0804">Transcription</keyword>